<feature type="non-terminal residue" evidence="2">
    <location>
        <position position="1"/>
    </location>
</feature>
<evidence type="ECO:0000256" key="1">
    <source>
        <dbReference type="SAM" id="MobiDB-lite"/>
    </source>
</evidence>
<dbReference type="InterPro" id="IPR036908">
    <property type="entry name" value="RlpA-like_sf"/>
</dbReference>
<keyword evidence="3" id="KW-1185">Reference proteome</keyword>
<reference evidence="2" key="1">
    <citation type="submission" date="2020-05" db="EMBL/GenBank/DDBJ databases">
        <title>Phylogenomic resolution of chytrid fungi.</title>
        <authorList>
            <person name="Stajich J.E."/>
            <person name="Amses K."/>
            <person name="Simmons R."/>
            <person name="Seto K."/>
            <person name="Myers J."/>
            <person name="Bonds A."/>
            <person name="Quandt C.A."/>
            <person name="Barry K."/>
            <person name="Liu P."/>
            <person name="Grigoriev I."/>
            <person name="Longcore J.E."/>
            <person name="James T.Y."/>
        </authorList>
    </citation>
    <scope>NUCLEOTIDE SEQUENCE</scope>
    <source>
        <strain evidence="2">PLAUS21</strain>
    </source>
</reference>
<dbReference type="EMBL" id="JADGKB010000115">
    <property type="protein sequence ID" value="KAJ3253237.1"/>
    <property type="molecule type" value="Genomic_DNA"/>
</dbReference>
<organism evidence="2 3">
    <name type="scientific">Boothiomyces macroporosus</name>
    <dbReference type="NCBI Taxonomy" id="261099"/>
    <lineage>
        <taxon>Eukaryota</taxon>
        <taxon>Fungi</taxon>
        <taxon>Fungi incertae sedis</taxon>
        <taxon>Chytridiomycota</taxon>
        <taxon>Chytridiomycota incertae sedis</taxon>
        <taxon>Chytridiomycetes</taxon>
        <taxon>Rhizophydiales</taxon>
        <taxon>Terramycetaceae</taxon>
        <taxon>Boothiomyces</taxon>
    </lineage>
</organism>
<sequence>TIAAQWSTGLCTFHDYEGDYNRFGKALDNNPGWCGIRYSVLNVARITAMHGISASSCNQCLEFSAADGSGPSVYVLVVDQKGAEGLDVAQSSFAAAFPGKNSLDPETCRWRIVDPSKCGKICYADDPECNVGERNILAPAQLPPANQAPIGLNVGAVSSSSSSTTSSTSSNGASNSNSSGGSTSGSNLASNIQSNSTLNSTATTTTPASVQTVGQAFQIIGSNPFQSNAFIDLPYLYTILLLALLIN</sequence>
<comment type="caution">
    <text evidence="2">The sequence shown here is derived from an EMBL/GenBank/DDBJ whole genome shotgun (WGS) entry which is preliminary data.</text>
</comment>
<accession>A0AAD5Y3G3</accession>
<feature type="region of interest" description="Disordered" evidence="1">
    <location>
        <begin position="161"/>
        <end position="203"/>
    </location>
</feature>
<evidence type="ECO:0000313" key="3">
    <source>
        <dbReference type="Proteomes" id="UP001210925"/>
    </source>
</evidence>
<gene>
    <name evidence="2" type="ORF">HK103_000783</name>
</gene>
<evidence type="ECO:0000313" key="2">
    <source>
        <dbReference type="EMBL" id="KAJ3253237.1"/>
    </source>
</evidence>
<dbReference type="AlphaFoldDB" id="A0AAD5Y3G3"/>
<protein>
    <submittedName>
        <fullName evidence="2">Uncharacterized protein</fullName>
    </submittedName>
</protein>
<name>A0AAD5Y3G3_9FUNG</name>
<proteinExistence type="predicted"/>
<dbReference type="Proteomes" id="UP001210925">
    <property type="component" value="Unassembled WGS sequence"/>
</dbReference>
<dbReference type="Gene3D" id="2.40.40.10">
    <property type="entry name" value="RlpA-like domain"/>
    <property type="match status" value="1"/>
</dbReference>